<keyword evidence="6" id="KW-1185">Reference proteome</keyword>
<dbReference type="PANTHER" id="PTHR44042">
    <property type="entry name" value="DUPLICATED HOMEODOMAIN-LIKE SUPERFAMILY PROTEIN-RELATED"/>
    <property type="match status" value="1"/>
</dbReference>
<protein>
    <recommendedName>
        <fullName evidence="4">HTH myb-type domain-containing protein</fullName>
    </recommendedName>
</protein>
<dbReference type="Gene3D" id="1.10.10.60">
    <property type="entry name" value="Homeodomain-like"/>
    <property type="match status" value="1"/>
</dbReference>
<dbReference type="InterPro" id="IPR009057">
    <property type="entry name" value="Homeodomain-like_sf"/>
</dbReference>
<feature type="region of interest" description="Disordered" evidence="3">
    <location>
        <begin position="1"/>
        <end position="56"/>
    </location>
</feature>
<evidence type="ECO:0000259" key="4">
    <source>
        <dbReference type="PROSITE" id="PS51294"/>
    </source>
</evidence>
<dbReference type="AlphaFoldDB" id="A0A4D6MSB5"/>
<dbReference type="PANTHER" id="PTHR44042:SF15">
    <property type="entry name" value="DUPLICATED HOMEODOMAIN-LIKE SUPERFAMILY PROTEIN"/>
    <property type="match status" value="1"/>
</dbReference>
<comment type="subcellular location">
    <subcellularLocation>
        <location evidence="1">Nucleus</location>
    </subcellularLocation>
</comment>
<evidence type="ECO:0000313" key="6">
    <source>
        <dbReference type="Proteomes" id="UP000501690"/>
    </source>
</evidence>
<evidence type="ECO:0000256" key="2">
    <source>
        <dbReference type="ARBA" id="ARBA00023242"/>
    </source>
</evidence>
<dbReference type="PROSITE" id="PS51294">
    <property type="entry name" value="HTH_MYB"/>
    <property type="match status" value="1"/>
</dbReference>
<feature type="compositionally biased region" description="Low complexity" evidence="3">
    <location>
        <begin position="1"/>
        <end position="28"/>
    </location>
</feature>
<dbReference type="Proteomes" id="UP000501690">
    <property type="component" value="Linkage Group LG8"/>
</dbReference>
<dbReference type="Pfam" id="PF00249">
    <property type="entry name" value="Myb_DNA-binding"/>
    <property type="match status" value="1"/>
</dbReference>
<gene>
    <name evidence="5" type="ORF">DEO72_LG8g790</name>
</gene>
<name>A0A4D6MSB5_VIGUN</name>
<dbReference type="EMBL" id="CP039352">
    <property type="protein sequence ID" value="QCE02775.1"/>
    <property type="molecule type" value="Genomic_DNA"/>
</dbReference>
<dbReference type="SUPFAM" id="SSF46689">
    <property type="entry name" value="Homeodomain-like"/>
    <property type="match status" value="1"/>
</dbReference>
<evidence type="ECO:0000313" key="5">
    <source>
        <dbReference type="EMBL" id="QCE02775.1"/>
    </source>
</evidence>
<proteinExistence type="predicted"/>
<feature type="compositionally biased region" description="Basic and acidic residues" evidence="3">
    <location>
        <begin position="37"/>
        <end position="47"/>
    </location>
</feature>
<feature type="domain" description="HTH myb-type" evidence="4">
    <location>
        <begin position="76"/>
        <end position="120"/>
    </location>
</feature>
<reference evidence="5 6" key="1">
    <citation type="submission" date="2019-04" db="EMBL/GenBank/DDBJ databases">
        <title>An improved genome assembly and genetic linkage map for asparagus bean, Vigna unguiculata ssp. sesquipedialis.</title>
        <authorList>
            <person name="Xia Q."/>
            <person name="Zhang R."/>
            <person name="Dong Y."/>
        </authorList>
    </citation>
    <scope>NUCLEOTIDE SEQUENCE [LARGE SCALE GENOMIC DNA]</scope>
    <source>
        <tissue evidence="5">Leaf</tissue>
    </source>
</reference>
<dbReference type="CDD" id="cd00167">
    <property type="entry name" value="SANT"/>
    <property type="match status" value="1"/>
</dbReference>
<dbReference type="InterPro" id="IPR001005">
    <property type="entry name" value="SANT/Myb"/>
</dbReference>
<dbReference type="InterPro" id="IPR017930">
    <property type="entry name" value="Myb_dom"/>
</dbReference>
<dbReference type="SMART" id="SM00717">
    <property type="entry name" value="SANT"/>
    <property type="match status" value="1"/>
</dbReference>
<sequence>MNNQFQSNEFPPSSSSSPPLASPQTQSPCLQTASYRRWSEEEHKPDGPSHNPNGIPSWTIADGEIVACCINCPVTEDKLFLIGLEKYKKGRWTNISRYVVKTRTPAQVASHAQNYYKHLAALNKDKRKSIDDVKTLDNEDVSLPHDQVHLQNDNVYVPVDLQNDEVHRQNDDVYVRDSQVDVQNDEVHQQNDDVYVPDYQVDQPIFADMDFLNVMIDTV</sequence>
<accession>A0A4D6MSB5</accession>
<evidence type="ECO:0000256" key="3">
    <source>
        <dbReference type="SAM" id="MobiDB-lite"/>
    </source>
</evidence>
<dbReference type="GO" id="GO:0005634">
    <property type="term" value="C:nucleus"/>
    <property type="evidence" value="ECO:0007669"/>
    <property type="project" value="UniProtKB-SubCell"/>
</dbReference>
<keyword evidence="2" id="KW-0539">Nucleus</keyword>
<organism evidence="5 6">
    <name type="scientific">Vigna unguiculata</name>
    <name type="common">Cowpea</name>
    <dbReference type="NCBI Taxonomy" id="3917"/>
    <lineage>
        <taxon>Eukaryota</taxon>
        <taxon>Viridiplantae</taxon>
        <taxon>Streptophyta</taxon>
        <taxon>Embryophyta</taxon>
        <taxon>Tracheophyta</taxon>
        <taxon>Spermatophyta</taxon>
        <taxon>Magnoliopsida</taxon>
        <taxon>eudicotyledons</taxon>
        <taxon>Gunneridae</taxon>
        <taxon>Pentapetalae</taxon>
        <taxon>rosids</taxon>
        <taxon>fabids</taxon>
        <taxon>Fabales</taxon>
        <taxon>Fabaceae</taxon>
        <taxon>Papilionoideae</taxon>
        <taxon>50 kb inversion clade</taxon>
        <taxon>NPAAA clade</taxon>
        <taxon>indigoferoid/millettioid clade</taxon>
        <taxon>Phaseoleae</taxon>
        <taxon>Vigna</taxon>
    </lineage>
</organism>
<evidence type="ECO:0000256" key="1">
    <source>
        <dbReference type="ARBA" id="ARBA00004123"/>
    </source>
</evidence>